<dbReference type="EMBL" id="GG666684">
    <property type="protein sequence ID" value="EEN43708.1"/>
    <property type="molecule type" value="Genomic_DNA"/>
</dbReference>
<dbReference type="AlphaFoldDB" id="C3ZUJ6"/>
<evidence type="ECO:0000313" key="2">
    <source>
        <dbReference type="EMBL" id="EEN43708.1"/>
    </source>
</evidence>
<dbReference type="InParanoid" id="C3ZUJ6"/>
<organism>
    <name type="scientific">Branchiostoma floridae</name>
    <name type="common">Florida lancelet</name>
    <name type="synonym">Amphioxus</name>
    <dbReference type="NCBI Taxonomy" id="7739"/>
    <lineage>
        <taxon>Eukaryota</taxon>
        <taxon>Metazoa</taxon>
        <taxon>Chordata</taxon>
        <taxon>Cephalochordata</taxon>
        <taxon>Leptocardii</taxon>
        <taxon>Amphioxiformes</taxon>
        <taxon>Branchiostomatidae</taxon>
        <taxon>Branchiostoma</taxon>
    </lineage>
</organism>
<accession>C3ZUJ6</accession>
<evidence type="ECO:0000256" key="1">
    <source>
        <dbReference type="SAM" id="MobiDB-lite"/>
    </source>
</evidence>
<proteinExistence type="predicted"/>
<name>C3ZUJ6_BRAFL</name>
<sequence length="122" mass="14119">MKTTTAARARVRKMKVAAKMKMVTKIRSLKMRRDTTATTLAYREGSSLPPTTGPLRPGEPLQPREDRRCPVYSLAGQRGQFRERMDSNLSFYYWTLTERYTEDDLPSVKFPRQLTRNQGFIG</sequence>
<reference evidence="2" key="1">
    <citation type="journal article" date="2008" name="Nature">
        <title>The amphioxus genome and the evolution of the chordate karyotype.</title>
        <authorList>
            <consortium name="US DOE Joint Genome Institute (JGI-PGF)"/>
            <person name="Putnam N.H."/>
            <person name="Butts T."/>
            <person name="Ferrier D.E.K."/>
            <person name="Furlong R.F."/>
            <person name="Hellsten U."/>
            <person name="Kawashima T."/>
            <person name="Robinson-Rechavi M."/>
            <person name="Shoguchi E."/>
            <person name="Terry A."/>
            <person name="Yu J.-K."/>
            <person name="Benito-Gutierrez E.L."/>
            <person name="Dubchak I."/>
            <person name="Garcia-Fernandez J."/>
            <person name="Gibson-Brown J.J."/>
            <person name="Grigoriev I.V."/>
            <person name="Horton A.C."/>
            <person name="de Jong P.J."/>
            <person name="Jurka J."/>
            <person name="Kapitonov V.V."/>
            <person name="Kohara Y."/>
            <person name="Kuroki Y."/>
            <person name="Lindquist E."/>
            <person name="Lucas S."/>
            <person name="Osoegawa K."/>
            <person name="Pennacchio L.A."/>
            <person name="Salamov A.A."/>
            <person name="Satou Y."/>
            <person name="Sauka-Spengler T."/>
            <person name="Schmutz J."/>
            <person name="Shin-I T."/>
            <person name="Toyoda A."/>
            <person name="Bronner-Fraser M."/>
            <person name="Fujiyama A."/>
            <person name="Holland L.Z."/>
            <person name="Holland P.W.H."/>
            <person name="Satoh N."/>
            <person name="Rokhsar D.S."/>
        </authorList>
    </citation>
    <scope>NUCLEOTIDE SEQUENCE [LARGE SCALE GENOMIC DNA]</scope>
    <source>
        <strain evidence="2">S238N-H82</strain>
        <tissue evidence="2">Testes</tissue>
    </source>
</reference>
<feature type="region of interest" description="Disordered" evidence="1">
    <location>
        <begin position="43"/>
        <end position="66"/>
    </location>
</feature>
<protein>
    <submittedName>
        <fullName evidence="2">Uncharacterized protein</fullName>
    </submittedName>
</protein>
<gene>
    <name evidence="2" type="ORF">BRAFLDRAFT_94600</name>
</gene>